<feature type="compositionally biased region" description="Basic and acidic residues" evidence="1">
    <location>
        <begin position="294"/>
        <end position="304"/>
    </location>
</feature>
<evidence type="ECO:0000313" key="3">
    <source>
        <dbReference type="Proteomes" id="UP000225706"/>
    </source>
</evidence>
<feature type="compositionally biased region" description="Polar residues" evidence="1">
    <location>
        <begin position="310"/>
        <end position="325"/>
    </location>
</feature>
<evidence type="ECO:0000313" key="2">
    <source>
        <dbReference type="EMBL" id="PFX12473.1"/>
    </source>
</evidence>
<keyword evidence="3" id="KW-1185">Reference proteome</keyword>
<comment type="caution">
    <text evidence="2">The sequence shown here is derived from an EMBL/GenBank/DDBJ whole genome shotgun (WGS) entry which is preliminary data.</text>
</comment>
<organism evidence="2 3">
    <name type="scientific">Stylophora pistillata</name>
    <name type="common">Smooth cauliflower coral</name>
    <dbReference type="NCBI Taxonomy" id="50429"/>
    <lineage>
        <taxon>Eukaryota</taxon>
        <taxon>Metazoa</taxon>
        <taxon>Cnidaria</taxon>
        <taxon>Anthozoa</taxon>
        <taxon>Hexacorallia</taxon>
        <taxon>Scleractinia</taxon>
        <taxon>Astrocoeniina</taxon>
        <taxon>Pocilloporidae</taxon>
        <taxon>Stylophora</taxon>
    </lineage>
</organism>
<proteinExistence type="predicted"/>
<accession>A0A2B4R6N8</accession>
<dbReference type="AlphaFoldDB" id="A0A2B4R6N8"/>
<dbReference type="Proteomes" id="UP000225706">
    <property type="component" value="Unassembled WGS sequence"/>
</dbReference>
<dbReference type="EMBL" id="LSMT01001347">
    <property type="protein sequence ID" value="PFX12473.1"/>
    <property type="molecule type" value="Genomic_DNA"/>
</dbReference>
<evidence type="ECO:0000256" key="1">
    <source>
        <dbReference type="SAM" id="MobiDB-lite"/>
    </source>
</evidence>
<reference evidence="3" key="1">
    <citation type="journal article" date="2017" name="bioRxiv">
        <title>Comparative analysis of the genomes of Stylophora pistillata and Acropora digitifera provides evidence for extensive differences between species of corals.</title>
        <authorList>
            <person name="Voolstra C.R."/>
            <person name="Li Y."/>
            <person name="Liew Y.J."/>
            <person name="Baumgarten S."/>
            <person name="Zoccola D."/>
            <person name="Flot J.-F."/>
            <person name="Tambutte S."/>
            <person name="Allemand D."/>
            <person name="Aranda M."/>
        </authorList>
    </citation>
    <scope>NUCLEOTIDE SEQUENCE [LARGE SCALE GENOMIC DNA]</scope>
</reference>
<name>A0A2B4R6N8_STYPI</name>
<sequence>MESFGQTKAREGQEPQEPAKKKKRGGNDSVQFLQEKSEKEPEVRKQELKLKEKEQERLFEKQREMMRLMQSLQQSMMALVSKLDTNICGIFKRKRSDSKPQILLRKVLGLGSQSRLLFTLTPPAKVDIWPEDSISQVGSGTRSRASSLRSKSSRSSSSASSTRLKHVEETAKRKALEAKLKVFEEQQALAEKKFQLQQQEELLRIKVIEFQERQIKCMEGLVAQQQQSASKIENPESLRGVIERVPFHLRKRWRATADKITEGEDREIRFDDIVAFVEKESRTSSHPVFGDILRPNDQEREKKGARSSKFKNNNFATRVGSDNHSGGNGNGNWQWQFYCNSNSIGNGNPRNFPTGMSSAPNKTCLLCKQVHRLEDCPEFKRKSYDDRVQFA</sequence>
<feature type="compositionally biased region" description="Basic and acidic residues" evidence="1">
    <location>
        <begin position="8"/>
        <end position="19"/>
    </location>
</feature>
<dbReference type="PANTHER" id="PTHR47331">
    <property type="entry name" value="PHD-TYPE DOMAIN-CONTAINING PROTEIN"/>
    <property type="match status" value="1"/>
</dbReference>
<gene>
    <name evidence="2" type="ORF">AWC38_SpisGene23567</name>
</gene>
<feature type="compositionally biased region" description="Low complexity" evidence="1">
    <location>
        <begin position="141"/>
        <end position="162"/>
    </location>
</feature>
<feature type="region of interest" description="Disordered" evidence="1">
    <location>
        <begin position="135"/>
        <end position="168"/>
    </location>
</feature>
<protein>
    <submittedName>
        <fullName evidence="2">Uncharacterized protein</fullName>
    </submittedName>
</protein>
<feature type="region of interest" description="Disordered" evidence="1">
    <location>
        <begin position="1"/>
        <end position="47"/>
    </location>
</feature>
<feature type="compositionally biased region" description="Basic and acidic residues" evidence="1">
    <location>
        <begin position="35"/>
        <end position="47"/>
    </location>
</feature>
<feature type="region of interest" description="Disordered" evidence="1">
    <location>
        <begin position="287"/>
        <end position="327"/>
    </location>
</feature>